<accession>A0A833V0G0</accession>
<evidence type="ECO:0000259" key="2">
    <source>
        <dbReference type="Pfam" id="PF14008"/>
    </source>
</evidence>
<evidence type="ECO:0000256" key="1">
    <source>
        <dbReference type="SAM" id="MobiDB-lite"/>
    </source>
</evidence>
<sequence length="76" mass="8746">MLMKRFNANHKYAKFSLFREASFGHGRLQVIDGKNASWSWHRNDDSGATVRDEVQLESHSSSSACHHDKTKIKDEL</sequence>
<dbReference type="AlphaFoldDB" id="A0A833V0G0"/>
<proteinExistence type="predicted"/>
<feature type="domain" description="Purple acid phosphatase C-terminal" evidence="2">
    <location>
        <begin position="10"/>
        <end position="53"/>
    </location>
</feature>
<feature type="region of interest" description="Disordered" evidence="1">
    <location>
        <begin position="49"/>
        <end position="76"/>
    </location>
</feature>
<dbReference type="Gene3D" id="3.60.21.10">
    <property type="match status" value="1"/>
</dbReference>
<evidence type="ECO:0000313" key="3">
    <source>
        <dbReference type="EMBL" id="KAF3321776.1"/>
    </source>
</evidence>
<organism evidence="3 4">
    <name type="scientific">Carex littledalei</name>
    <dbReference type="NCBI Taxonomy" id="544730"/>
    <lineage>
        <taxon>Eukaryota</taxon>
        <taxon>Viridiplantae</taxon>
        <taxon>Streptophyta</taxon>
        <taxon>Embryophyta</taxon>
        <taxon>Tracheophyta</taxon>
        <taxon>Spermatophyta</taxon>
        <taxon>Magnoliopsida</taxon>
        <taxon>Liliopsida</taxon>
        <taxon>Poales</taxon>
        <taxon>Cyperaceae</taxon>
        <taxon>Cyperoideae</taxon>
        <taxon>Cariceae</taxon>
        <taxon>Carex</taxon>
        <taxon>Carex subgen. Euthyceras</taxon>
    </lineage>
</organism>
<reference evidence="3" key="1">
    <citation type="submission" date="2020-01" db="EMBL/GenBank/DDBJ databases">
        <title>Genome sequence of Kobresia littledalei, the first chromosome-level genome in the family Cyperaceae.</title>
        <authorList>
            <person name="Qu G."/>
        </authorList>
    </citation>
    <scope>NUCLEOTIDE SEQUENCE</scope>
    <source>
        <strain evidence="3">C.B.Clarke</strain>
        <tissue evidence="3">Leaf</tissue>
    </source>
</reference>
<dbReference type="InterPro" id="IPR029052">
    <property type="entry name" value="Metallo-depent_PP-like"/>
</dbReference>
<name>A0A833V0G0_9POAL</name>
<feature type="compositionally biased region" description="Basic and acidic residues" evidence="1">
    <location>
        <begin position="65"/>
        <end position="76"/>
    </location>
</feature>
<dbReference type="InterPro" id="IPR025733">
    <property type="entry name" value="PAPs_C"/>
</dbReference>
<evidence type="ECO:0000313" key="4">
    <source>
        <dbReference type="Proteomes" id="UP000623129"/>
    </source>
</evidence>
<dbReference type="Pfam" id="PF14008">
    <property type="entry name" value="Metallophos_C"/>
    <property type="match status" value="1"/>
</dbReference>
<comment type="caution">
    <text evidence="3">The sequence shown here is derived from an EMBL/GenBank/DDBJ whole genome shotgun (WGS) entry which is preliminary data.</text>
</comment>
<gene>
    <name evidence="3" type="ORF">FCM35_KLT13992</name>
</gene>
<dbReference type="EMBL" id="SWLB01000026">
    <property type="protein sequence ID" value="KAF3321776.1"/>
    <property type="molecule type" value="Genomic_DNA"/>
</dbReference>
<keyword evidence="4" id="KW-1185">Reference proteome</keyword>
<protein>
    <submittedName>
        <fullName evidence="3">Purple acid phosphatase 22-like protein</fullName>
    </submittedName>
</protein>
<dbReference type="OrthoDB" id="693531at2759"/>
<dbReference type="Proteomes" id="UP000623129">
    <property type="component" value="Unassembled WGS sequence"/>
</dbReference>